<dbReference type="Proteomes" id="UP000296049">
    <property type="component" value="Unassembled WGS sequence"/>
</dbReference>
<proteinExistence type="predicted"/>
<reference evidence="2" key="1">
    <citation type="journal article" date="2013" name="Nat. Genet.">
        <title>The duck genome and transcriptome provide insight into an avian influenza virus reservoir species.</title>
        <authorList>
            <person name="Huang Y."/>
            <person name="Li Y."/>
            <person name="Burt D.W."/>
            <person name="Chen H."/>
            <person name="Zhang Y."/>
            <person name="Qian W."/>
            <person name="Kim H."/>
            <person name="Gan S."/>
            <person name="Zhao Y."/>
            <person name="Li J."/>
            <person name="Yi K."/>
            <person name="Feng H."/>
            <person name="Zhu P."/>
            <person name="Li B."/>
            <person name="Liu Q."/>
            <person name="Fairley S."/>
            <person name="Magor K.E."/>
            <person name="Du Z."/>
            <person name="Hu X."/>
            <person name="Goodman L."/>
            <person name="Tafer H."/>
            <person name="Vignal A."/>
            <person name="Lee T."/>
            <person name="Kim K.W."/>
            <person name="Sheng Z."/>
            <person name="An Y."/>
            <person name="Searle S."/>
            <person name="Herrero J."/>
            <person name="Groenen M.A."/>
            <person name="Crooijmans R.P."/>
            <person name="Faraut T."/>
            <person name="Cai Q."/>
            <person name="Webster R.G."/>
            <person name="Aldridge J.R."/>
            <person name="Warren W.C."/>
            <person name="Bartschat S."/>
            <person name="Kehr S."/>
            <person name="Marz M."/>
            <person name="Stadler P.F."/>
            <person name="Smith J."/>
            <person name="Kraus R.H."/>
            <person name="Zhao Y."/>
            <person name="Ren L."/>
            <person name="Fei J."/>
            <person name="Morisson M."/>
            <person name="Kaiser P."/>
            <person name="Griffin D.K."/>
            <person name="Rao M."/>
            <person name="Pitel F."/>
            <person name="Wang J."/>
            <person name="Li N."/>
        </authorList>
    </citation>
    <scope>NUCLEOTIDE SEQUENCE [LARGE SCALE GENOMIC DNA]</scope>
</reference>
<protein>
    <submittedName>
        <fullName evidence="1">Uncharacterized protein</fullName>
    </submittedName>
</protein>
<name>R0L0M8_ANAPL</name>
<evidence type="ECO:0000313" key="2">
    <source>
        <dbReference type="Proteomes" id="UP000296049"/>
    </source>
</evidence>
<organism evidence="1 2">
    <name type="scientific">Anas platyrhynchos</name>
    <name type="common">Mallard</name>
    <name type="synonym">Anas boschas</name>
    <dbReference type="NCBI Taxonomy" id="8839"/>
    <lineage>
        <taxon>Eukaryota</taxon>
        <taxon>Metazoa</taxon>
        <taxon>Chordata</taxon>
        <taxon>Craniata</taxon>
        <taxon>Vertebrata</taxon>
        <taxon>Euteleostomi</taxon>
        <taxon>Archelosauria</taxon>
        <taxon>Archosauria</taxon>
        <taxon>Dinosauria</taxon>
        <taxon>Saurischia</taxon>
        <taxon>Theropoda</taxon>
        <taxon>Coelurosauria</taxon>
        <taxon>Aves</taxon>
        <taxon>Neognathae</taxon>
        <taxon>Galloanserae</taxon>
        <taxon>Anseriformes</taxon>
        <taxon>Anatidae</taxon>
        <taxon>Anatinae</taxon>
        <taxon>Anas</taxon>
    </lineage>
</organism>
<dbReference type="AlphaFoldDB" id="R0L0M8"/>
<keyword evidence="2" id="KW-1185">Reference proteome</keyword>
<accession>R0L0M8</accession>
<sequence length="308" mass="34966">MPILACITENRSNRHALIRHKAKCNQELEYRGREKQTAEKEHKCIQKMHSGLQHQATTASQQQLVGHDQASADQFQWKTNCMMAPMRLASQGPRELLGEKLPNWRIITSHVKMKGSTFLQALGTNRKPTRENYLLVSVQATTSQVQSMRPQQVNTRASPLLFPLMTHLSHCLCTSSGVHQAASRCKTRDKQSSLSTACYLRPKSQEHSKRLRTYTLQTEDSITPRQPSRTQTCNVHNSFSSPTLRTQQKVLREKQLDCQGQFASTINSILRLEPAPSQPASTTNTSLLLPLRELYEHIQNKMRCTTGH</sequence>
<evidence type="ECO:0000313" key="1">
    <source>
        <dbReference type="EMBL" id="EOA99163.1"/>
    </source>
</evidence>
<dbReference type="EMBL" id="KB743365">
    <property type="protein sequence ID" value="EOA99163.1"/>
    <property type="molecule type" value="Genomic_DNA"/>
</dbReference>
<gene>
    <name evidence="1" type="ORF">Anapl_17090</name>
</gene>